<name>A0ABN6S787_9BACT</name>
<dbReference type="InterPro" id="IPR017927">
    <property type="entry name" value="FAD-bd_FR_type"/>
</dbReference>
<dbReference type="PANTHER" id="PTHR43513">
    <property type="entry name" value="DIHYDROOROTATE DEHYDROGENASE B (NAD(+)), ELECTRON TRANSFER SUBUNIT"/>
    <property type="match status" value="1"/>
</dbReference>
<dbReference type="Gene3D" id="3.40.50.80">
    <property type="entry name" value="Nucleotide-binding domain of ferredoxin-NADP reductase (FNR) module"/>
    <property type="match status" value="1"/>
</dbReference>
<feature type="domain" description="FAD-binding FR-type" evidence="1">
    <location>
        <begin position="1"/>
        <end position="97"/>
    </location>
</feature>
<dbReference type="InterPro" id="IPR001433">
    <property type="entry name" value="OxRdtase_FAD/NAD-bd"/>
</dbReference>
<dbReference type="InterPro" id="IPR017938">
    <property type="entry name" value="Riboflavin_synthase-like_b-brl"/>
</dbReference>
<reference evidence="2 3" key="1">
    <citation type="submission" date="2022-08" db="EMBL/GenBank/DDBJ databases">
        <title>Genome Sequence of the sulphate-reducing bacterium, Pseudodesulfovibrio sp. SYK.</title>
        <authorList>
            <person name="Kondo R."/>
            <person name="Kataoka T."/>
        </authorList>
    </citation>
    <scope>NUCLEOTIDE SEQUENCE [LARGE SCALE GENOMIC DNA]</scope>
    <source>
        <strain evidence="2 3">SYK</strain>
    </source>
</reference>
<dbReference type="Proteomes" id="UP001317742">
    <property type="component" value="Chromosome"/>
</dbReference>
<dbReference type="InterPro" id="IPR019480">
    <property type="entry name" value="Dihydroorotate_DH_Fe-S-bd"/>
</dbReference>
<dbReference type="NCBIfam" id="NF004862">
    <property type="entry name" value="PRK06222.1"/>
    <property type="match status" value="1"/>
</dbReference>
<dbReference type="RefSeq" id="WP_281760751.1">
    <property type="nucleotide sequence ID" value="NZ_AP026709.1"/>
</dbReference>
<dbReference type="InterPro" id="IPR039261">
    <property type="entry name" value="FNR_nucleotide-bd"/>
</dbReference>
<accession>A0ABN6S787</accession>
<dbReference type="InterPro" id="IPR050353">
    <property type="entry name" value="PyrK_electron_transfer"/>
</dbReference>
<evidence type="ECO:0000259" key="1">
    <source>
        <dbReference type="PROSITE" id="PS51384"/>
    </source>
</evidence>
<gene>
    <name evidence="2" type="ORF">SYK_26080</name>
</gene>
<dbReference type="PIRSF" id="PIRSF006816">
    <property type="entry name" value="Cyc3_hyd_g"/>
    <property type="match status" value="1"/>
</dbReference>
<sequence length="283" mass="30123">MGYEILVKEELIPGQTTLMVIDAPQVAKKAKPGNFVMLRTTEHGERIPLTIADCDKGNGTITIVYLVVGKTTAEMNTLNQGDVLMDVCGPLGKPTHIEKSGTVVCVGGGTGIAAMHHIAKGHAAAGNRVIAIIGARSKNLLLFCSELSSFCPEVRIATDDGSEGHKGFVTEVLKDILETEDDVAEVVAIGPVPMMEAVCNVTKPFGTKTTVSLNSIMVDGIGMCGACRCSVGGKTQFACVDGPEFDGHEVDFAELKTRLWQFKEQEGESMELFSRECQCNGGK</sequence>
<proteinExistence type="predicted"/>
<dbReference type="EMBL" id="AP026709">
    <property type="protein sequence ID" value="BDQ38248.1"/>
    <property type="molecule type" value="Genomic_DNA"/>
</dbReference>
<keyword evidence="3" id="KW-1185">Reference proteome</keyword>
<dbReference type="SUPFAM" id="SSF63380">
    <property type="entry name" value="Riboflavin synthase domain-like"/>
    <property type="match status" value="1"/>
</dbReference>
<dbReference type="PANTHER" id="PTHR43513:SF3">
    <property type="entry name" value="DIHYDROOROTATE DEHYDROGENASE B (NAD(+)), ELECTRON TRANSFER SUBUNIT-RELATED"/>
    <property type="match status" value="1"/>
</dbReference>
<dbReference type="PROSITE" id="PS51384">
    <property type="entry name" value="FAD_FR"/>
    <property type="match status" value="1"/>
</dbReference>
<dbReference type="Gene3D" id="2.40.30.10">
    <property type="entry name" value="Translation factors"/>
    <property type="match status" value="1"/>
</dbReference>
<dbReference type="InterPro" id="IPR012165">
    <property type="entry name" value="Cyt_c3_hydrogenase_gsu"/>
</dbReference>
<evidence type="ECO:0000313" key="2">
    <source>
        <dbReference type="EMBL" id="BDQ38248.1"/>
    </source>
</evidence>
<dbReference type="Pfam" id="PF10418">
    <property type="entry name" value="DHODB_Fe-S_bind"/>
    <property type="match status" value="1"/>
</dbReference>
<organism evidence="2 3">
    <name type="scientific">Pseudodesulfovibrio nedwellii</name>
    <dbReference type="NCBI Taxonomy" id="2973072"/>
    <lineage>
        <taxon>Bacteria</taxon>
        <taxon>Pseudomonadati</taxon>
        <taxon>Thermodesulfobacteriota</taxon>
        <taxon>Desulfovibrionia</taxon>
        <taxon>Desulfovibrionales</taxon>
        <taxon>Desulfovibrionaceae</taxon>
    </lineage>
</organism>
<protein>
    <submittedName>
        <fullName evidence="2">Ferredoxin-NADP+ reductase subunit alpha</fullName>
    </submittedName>
</protein>
<dbReference type="SUPFAM" id="SSF52343">
    <property type="entry name" value="Ferredoxin reductase-like, C-terminal NADP-linked domain"/>
    <property type="match status" value="1"/>
</dbReference>
<dbReference type="CDD" id="cd06219">
    <property type="entry name" value="DHOD_e_trans_like1"/>
    <property type="match status" value="1"/>
</dbReference>
<dbReference type="Pfam" id="PF00175">
    <property type="entry name" value="NAD_binding_1"/>
    <property type="match status" value="1"/>
</dbReference>
<evidence type="ECO:0000313" key="3">
    <source>
        <dbReference type="Proteomes" id="UP001317742"/>
    </source>
</evidence>